<dbReference type="OrthoDB" id="422206at2759"/>
<feature type="transmembrane region" description="Helical" evidence="5">
    <location>
        <begin position="121"/>
        <end position="142"/>
    </location>
</feature>
<keyword evidence="4 5" id="KW-0472">Membrane</keyword>
<dbReference type="PROSITE" id="PS50850">
    <property type="entry name" value="MFS"/>
    <property type="match status" value="1"/>
</dbReference>
<organism evidence="7 8">
    <name type="scientific">Dimorphilus gyrociliatus</name>
    <dbReference type="NCBI Taxonomy" id="2664684"/>
    <lineage>
        <taxon>Eukaryota</taxon>
        <taxon>Metazoa</taxon>
        <taxon>Spiralia</taxon>
        <taxon>Lophotrochozoa</taxon>
        <taxon>Annelida</taxon>
        <taxon>Polychaeta</taxon>
        <taxon>Polychaeta incertae sedis</taxon>
        <taxon>Dinophilidae</taxon>
        <taxon>Dimorphilus</taxon>
    </lineage>
</organism>
<dbReference type="Pfam" id="PF07690">
    <property type="entry name" value="MFS_1"/>
    <property type="match status" value="1"/>
</dbReference>
<dbReference type="Proteomes" id="UP000549394">
    <property type="component" value="Unassembled WGS sequence"/>
</dbReference>
<dbReference type="InterPro" id="IPR011701">
    <property type="entry name" value="MFS"/>
</dbReference>
<reference evidence="7 8" key="1">
    <citation type="submission" date="2020-08" db="EMBL/GenBank/DDBJ databases">
        <authorList>
            <person name="Hejnol A."/>
        </authorList>
    </citation>
    <scope>NUCLEOTIDE SEQUENCE [LARGE SCALE GENOMIC DNA]</scope>
</reference>
<dbReference type="PANTHER" id="PTHR10924">
    <property type="entry name" value="MAJOR FACILITATOR SUPERFAMILY PROTEIN-RELATED"/>
    <property type="match status" value="1"/>
</dbReference>
<protein>
    <recommendedName>
        <fullName evidence="6">Major facilitator superfamily (MFS) profile domain-containing protein</fullName>
    </recommendedName>
</protein>
<dbReference type="InterPro" id="IPR036259">
    <property type="entry name" value="MFS_trans_sf"/>
</dbReference>
<feature type="domain" description="Major facilitator superfamily (MFS) profile" evidence="6">
    <location>
        <begin position="244"/>
        <end position="437"/>
    </location>
</feature>
<dbReference type="InterPro" id="IPR049680">
    <property type="entry name" value="FLVCR1-2_SLC49-like"/>
</dbReference>
<evidence type="ECO:0000256" key="5">
    <source>
        <dbReference type="SAM" id="Phobius"/>
    </source>
</evidence>
<name>A0A7I8VG22_9ANNE</name>
<keyword evidence="2 5" id="KW-0812">Transmembrane</keyword>
<feature type="transmembrane region" description="Helical" evidence="5">
    <location>
        <begin position="248"/>
        <end position="265"/>
    </location>
</feature>
<evidence type="ECO:0000256" key="1">
    <source>
        <dbReference type="ARBA" id="ARBA00004141"/>
    </source>
</evidence>
<feature type="transmembrane region" description="Helical" evidence="5">
    <location>
        <begin position="317"/>
        <end position="336"/>
    </location>
</feature>
<dbReference type="GO" id="GO:0022857">
    <property type="term" value="F:transmembrane transporter activity"/>
    <property type="evidence" value="ECO:0007669"/>
    <property type="project" value="InterPro"/>
</dbReference>
<feature type="transmembrane region" description="Helical" evidence="5">
    <location>
        <begin position="403"/>
        <end position="425"/>
    </location>
</feature>
<feature type="transmembrane region" description="Helical" evidence="5">
    <location>
        <begin position="149"/>
        <end position="173"/>
    </location>
</feature>
<accession>A0A7I8VG22</accession>
<dbReference type="GO" id="GO:0016020">
    <property type="term" value="C:membrane"/>
    <property type="evidence" value="ECO:0007669"/>
    <property type="project" value="UniProtKB-SubCell"/>
</dbReference>
<proteinExistence type="predicted"/>
<evidence type="ECO:0000256" key="2">
    <source>
        <dbReference type="ARBA" id="ARBA00022692"/>
    </source>
</evidence>
<comment type="caution">
    <text evidence="7">The sequence shown here is derived from an EMBL/GenBank/DDBJ whole genome shotgun (WGS) entry which is preliminary data.</text>
</comment>
<dbReference type="EMBL" id="CAJFCJ010000005">
    <property type="protein sequence ID" value="CAD5114944.1"/>
    <property type="molecule type" value="Genomic_DNA"/>
</dbReference>
<sequence>MVLDSEAADLIPTVKVYKRRWYILALFSLATATQGGIWSTWGPISKSAEVAFNWTQSDIALLTSWGPIAYLISAPFLVWFMQFGLRYSQLALTGVMTLGTMLRCINSNPPTFTYLAYSGQIINGLVGPIAMSLSPLLSVIWFPLEERTLATAISAVLNSAGTAASFLTGPLSIADPSKSNSTSPLEIRKEIMYNMYAACGWTALLFLLSICYFPSKPMIPPTASASSGIRRSFLKGLIMLIKKDSLRFWLLAFPYGLSIGFFAAWTSVLDDIIPKHHLSEDAAGWLAFIGTISGQVAGLLMAKLADRFPNRMKEFLLSSYVIASVCCLLFCFNLVLWKFNVIVLYSSFILAAICISSTVPLWIEMMSETAFPVDESSATGVATTINNATAAILLGILSKQSLGVNWTSWAVLSSAVISIPFIIVFKPKDSRRFLDTA</sequence>
<feature type="transmembrane region" description="Helical" evidence="5">
    <location>
        <begin position="193"/>
        <end position="213"/>
    </location>
</feature>
<keyword evidence="8" id="KW-1185">Reference proteome</keyword>
<dbReference type="Gene3D" id="1.20.1250.20">
    <property type="entry name" value="MFS general substrate transporter like domains"/>
    <property type="match status" value="2"/>
</dbReference>
<feature type="transmembrane region" description="Helical" evidence="5">
    <location>
        <begin position="59"/>
        <end position="78"/>
    </location>
</feature>
<evidence type="ECO:0000259" key="6">
    <source>
        <dbReference type="PROSITE" id="PS50850"/>
    </source>
</evidence>
<feature type="transmembrane region" description="Helical" evidence="5">
    <location>
        <begin position="342"/>
        <end position="363"/>
    </location>
</feature>
<feature type="transmembrane region" description="Helical" evidence="5">
    <location>
        <begin position="375"/>
        <end position="397"/>
    </location>
</feature>
<evidence type="ECO:0000256" key="3">
    <source>
        <dbReference type="ARBA" id="ARBA00022989"/>
    </source>
</evidence>
<feature type="transmembrane region" description="Helical" evidence="5">
    <location>
        <begin position="285"/>
        <end position="305"/>
    </location>
</feature>
<feature type="transmembrane region" description="Helical" evidence="5">
    <location>
        <begin position="21"/>
        <end position="39"/>
    </location>
</feature>
<evidence type="ECO:0000313" key="7">
    <source>
        <dbReference type="EMBL" id="CAD5114944.1"/>
    </source>
</evidence>
<dbReference type="PANTHER" id="PTHR10924:SF27">
    <property type="entry name" value="SOLUTE CARRIER FAMILY 49 MEMBER 4"/>
    <property type="match status" value="1"/>
</dbReference>
<gene>
    <name evidence="7" type="ORF">DGYR_LOCUS3741</name>
</gene>
<dbReference type="InterPro" id="IPR020846">
    <property type="entry name" value="MFS_dom"/>
</dbReference>
<dbReference type="AlphaFoldDB" id="A0A7I8VG22"/>
<feature type="transmembrane region" description="Helical" evidence="5">
    <location>
        <begin position="90"/>
        <end position="109"/>
    </location>
</feature>
<evidence type="ECO:0000313" key="8">
    <source>
        <dbReference type="Proteomes" id="UP000549394"/>
    </source>
</evidence>
<keyword evidence="3 5" id="KW-1133">Transmembrane helix</keyword>
<evidence type="ECO:0000256" key="4">
    <source>
        <dbReference type="ARBA" id="ARBA00023136"/>
    </source>
</evidence>
<dbReference type="SUPFAM" id="SSF103473">
    <property type="entry name" value="MFS general substrate transporter"/>
    <property type="match status" value="1"/>
</dbReference>
<comment type="subcellular location">
    <subcellularLocation>
        <location evidence="1">Membrane</location>
        <topology evidence="1">Multi-pass membrane protein</topology>
    </subcellularLocation>
</comment>